<comment type="caution">
    <text evidence="5">The sequence shown here is derived from an EMBL/GenBank/DDBJ whole genome shotgun (WGS) entry which is preliminary data.</text>
</comment>
<sequence length="158" mass="17720">MGVFRHEMEVTTPLPTGRAFKGFVLESDTLFPKVAPYAIKGVEYLEGNGGPGSIRKVTFADGWGFDYLKEKIDDIDQDNLSYTYTVIESDLFKNILEKICYETKFAAAPNGGTNIKITTKFYSLGDIEIKEEAIKDSLEKRARVFKAVEEYLLANPDA</sequence>
<gene>
    <name evidence="5" type="ORF">F3Y22_tig00002841pilonHSYRG00059</name>
</gene>
<dbReference type="GO" id="GO:0004864">
    <property type="term" value="F:protein phosphatase inhibitor activity"/>
    <property type="evidence" value="ECO:0007669"/>
    <property type="project" value="InterPro"/>
</dbReference>
<dbReference type="Proteomes" id="UP000436088">
    <property type="component" value="Unassembled WGS sequence"/>
</dbReference>
<dbReference type="PANTHER" id="PTHR31213">
    <property type="entry name" value="OS08G0374000 PROTEIN-RELATED"/>
    <property type="match status" value="1"/>
</dbReference>
<evidence type="ECO:0000259" key="4">
    <source>
        <dbReference type="Pfam" id="PF00407"/>
    </source>
</evidence>
<evidence type="ECO:0000256" key="3">
    <source>
        <dbReference type="ARBA" id="ARBA00023265"/>
    </source>
</evidence>
<dbReference type="CDD" id="cd07816">
    <property type="entry name" value="Bet_v1-like"/>
    <property type="match status" value="1"/>
</dbReference>
<keyword evidence="6" id="KW-1185">Reference proteome</keyword>
<accession>A0A6A3CUS4</accession>
<evidence type="ECO:0000256" key="1">
    <source>
        <dbReference type="ARBA" id="ARBA00009744"/>
    </source>
</evidence>
<dbReference type="Gene3D" id="3.30.530.20">
    <property type="match status" value="1"/>
</dbReference>
<organism evidence="5 6">
    <name type="scientific">Hibiscus syriacus</name>
    <name type="common">Rose of Sharon</name>
    <dbReference type="NCBI Taxonomy" id="106335"/>
    <lineage>
        <taxon>Eukaryota</taxon>
        <taxon>Viridiplantae</taxon>
        <taxon>Streptophyta</taxon>
        <taxon>Embryophyta</taxon>
        <taxon>Tracheophyta</taxon>
        <taxon>Spermatophyta</taxon>
        <taxon>Magnoliopsida</taxon>
        <taxon>eudicotyledons</taxon>
        <taxon>Gunneridae</taxon>
        <taxon>Pentapetalae</taxon>
        <taxon>rosids</taxon>
        <taxon>malvids</taxon>
        <taxon>Malvales</taxon>
        <taxon>Malvaceae</taxon>
        <taxon>Malvoideae</taxon>
        <taxon>Hibiscus</taxon>
    </lineage>
</organism>
<dbReference type="GO" id="GO:0010427">
    <property type="term" value="F:abscisic acid binding"/>
    <property type="evidence" value="ECO:0007669"/>
    <property type="project" value="InterPro"/>
</dbReference>
<name>A0A6A3CUS4_HIBSY</name>
<dbReference type="GO" id="GO:0005737">
    <property type="term" value="C:cytoplasm"/>
    <property type="evidence" value="ECO:0007669"/>
    <property type="project" value="TreeGrafter"/>
</dbReference>
<evidence type="ECO:0000313" key="6">
    <source>
        <dbReference type="Proteomes" id="UP000436088"/>
    </source>
</evidence>
<dbReference type="GO" id="GO:0038023">
    <property type="term" value="F:signaling receptor activity"/>
    <property type="evidence" value="ECO:0007669"/>
    <property type="project" value="InterPro"/>
</dbReference>
<dbReference type="OrthoDB" id="944284at2759"/>
<dbReference type="InterPro" id="IPR000916">
    <property type="entry name" value="Bet_v_I/MLP"/>
</dbReference>
<protein>
    <submittedName>
        <fullName evidence="5">Major allergen Pru av 1</fullName>
    </submittedName>
</protein>
<dbReference type="GO" id="GO:0006952">
    <property type="term" value="P:defense response"/>
    <property type="evidence" value="ECO:0007669"/>
    <property type="project" value="UniProtKB-KW"/>
</dbReference>
<dbReference type="AlphaFoldDB" id="A0A6A3CUS4"/>
<proteinExistence type="inferred from homology"/>
<keyword evidence="3" id="KW-0568">Pathogenesis-related protein</keyword>
<dbReference type="Pfam" id="PF00407">
    <property type="entry name" value="Bet_v_1"/>
    <property type="match status" value="1"/>
</dbReference>
<dbReference type="GO" id="GO:0009738">
    <property type="term" value="P:abscisic acid-activated signaling pathway"/>
    <property type="evidence" value="ECO:0007669"/>
    <property type="project" value="InterPro"/>
</dbReference>
<dbReference type="InterPro" id="IPR024949">
    <property type="entry name" value="Bet_v_I_allergen"/>
</dbReference>
<keyword evidence="2" id="KW-0611">Plant defense</keyword>
<evidence type="ECO:0000313" key="5">
    <source>
        <dbReference type="EMBL" id="KAE8730949.1"/>
    </source>
</evidence>
<dbReference type="FunFam" id="3.30.530.20:FF:000007">
    <property type="entry name" value="Major pollen allergen Bet v 1-A"/>
    <property type="match status" value="1"/>
</dbReference>
<evidence type="ECO:0000256" key="2">
    <source>
        <dbReference type="ARBA" id="ARBA00022821"/>
    </source>
</evidence>
<dbReference type="SUPFAM" id="SSF55961">
    <property type="entry name" value="Bet v1-like"/>
    <property type="match status" value="1"/>
</dbReference>
<feature type="domain" description="Bet v I/Major latex protein" evidence="4">
    <location>
        <begin position="1"/>
        <end position="155"/>
    </location>
</feature>
<dbReference type="InterPro" id="IPR023393">
    <property type="entry name" value="START-like_dom_sf"/>
</dbReference>
<dbReference type="InterPro" id="IPR050279">
    <property type="entry name" value="Plant_def-hormone_signal"/>
</dbReference>
<dbReference type="EMBL" id="VEPZ02000197">
    <property type="protein sequence ID" value="KAE8730949.1"/>
    <property type="molecule type" value="Genomic_DNA"/>
</dbReference>
<dbReference type="PRINTS" id="PR00634">
    <property type="entry name" value="BETALLERGEN"/>
</dbReference>
<reference evidence="5" key="1">
    <citation type="submission" date="2019-09" db="EMBL/GenBank/DDBJ databases">
        <title>Draft genome information of white flower Hibiscus syriacus.</title>
        <authorList>
            <person name="Kim Y.-M."/>
        </authorList>
    </citation>
    <scope>NUCLEOTIDE SEQUENCE [LARGE SCALE GENOMIC DNA]</scope>
    <source>
        <strain evidence="5">YM2019G1</strain>
    </source>
</reference>
<dbReference type="PANTHER" id="PTHR31213:SF55">
    <property type="entry name" value="STRESS-INDUCED PROTEIN SAM22"/>
    <property type="match status" value="1"/>
</dbReference>
<comment type="similarity">
    <text evidence="1">Belongs to the BetVI family.</text>
</comment>
<dbReference type="GO" id="GO:0005634">
    <property type="term" value="C:nucleus"/>
    <property type="evidence" value="ECO:0007669"/>
    <property type="project" value="TreeGrafter"/>
</dbReference>